<feature type="non-terminal residue" evidence="1">
    <location>
        <position position="1"/>
    </location>
</feature>
<gene>
    <name evidence="1" type="ORF">LCGC14_3006080</name>
</gene>
<comment type="caution">
    <text evidence="1">The sequence shown here is derived from an EMBL/GenBank/DDBJ whole genome shotgun (WGS) entry which is preliminary data.</text>
</comment>
<accession>A0A0F8Z772</accession>
<dbReference type="AlphaFoldDB" id="A0A0F8Z772"/>
<dbReference type="EMBL" id="LAZR01062076">
    <property type="protein sequence ID" value="KKK62264.1"/>
    <property type="molecule type" value="Genomic_DNA"/>
</dbReference>
<sequence length="211" mass="25173">KYAISPNSYIYCDLLQPDYKQHCYKQQTQLRIKNWDNLLKNKNNNINSEYILIPEQRRPEGITHTKNWLQWANNTISILHTHTNRPIVIRLHPNYPKQIPKLNHKNIIFTYKTPLHKDLKKAFACCTLSSKCDIESVIRGYHTFTFNTNSIVHDITNHNISLINNPQIFDRQKWLNSISYSHWTLKEIASGQYFTYFFNQLLPYYNSLKDN</sequence>
<protein>
    <submittedName>
        <fullName evidence="1">Uncharacterized protein</fullName>
    </submittedName>
</protein>
<organism evidence="1">
    <name type="scientific">marine sediment metagenome</name>
    <dbReference type="NCBI Taxonomy" id="412755"/>
    <lineage>
        <taxon>unclassified sequences</taxon>
        <taxon>metagenomes</taxon>
        <taxon>ecological metagenomes</taxon>
    </lineage>
</organism>
<proteinExistence type="predicted"/>
<name>A0A0F8Z772_9ZZZZ</name>
<evidence type="ECO:0000313" key="1">
    <source>
        <dbReference type="EMBL" id="KKK62264.1"/>
    </source>
</evidence>
<reference evidence="1" key="1">
    <citation type="journal article" date="2015" name="Nature">
        <title>Complex archaea that bridge the gap between prokaryotes and eukaryotes.</title>
        <authorList>
            <person name="Spang A."/>
            <person name="Saw J.H."/>
            <person name="Jorgensen S.L."/>
            <person name="Zaremba-Niedzwiedzka K."/>
            <person name="Martijn J."/>
            <person name="Lind A.E."/>
            <person name="van Eijk R."/>
            <person name="Schleper C."/>
            <person name="Guy L."/>
            <person name="Ettema T.J."/>
        </authorList>
    </citation>
    <scope>NUCLEOTIDE SEQUENCE</scope>
</reference>